<dbReference type="InterPro" id="IPR014851">
    <property type="entry name" value="BCS1_N"/>
</dbReference>
<feature type="domain" description="BCS1 N-terminal" evidence="1">
    <location>
        <begin position="3"/>
        <end position="77"/>
    </location>
</feature>
<proteinExistence type="predicted"/>
<dbReference type="Pfam" id="PF08740">
    <property type="entry name" value="BCS1_N"/>
    <property type="match status" value="1"/>
</dbReference>
<evidence type="ECO:0000313" key="3">
    <source>
        <dbReference type="WBParaSite" id="ACRNAN_scaffold1410.g28304.t1"/>
    </source>
</evidence>
<keyword evidence="2" id="KW-1185">Reference proteome</keyword>
<sequence length="95" mass="11657">MELTNENITYPWVIDHINRYSRWETKNLSVKTIYDSEEGTLEHKFLPGHGFHYFYYKDRWINVERRREKRTVDINDEISGRYETKALEIVNLSTW</sequence>
<organism evidence="2 3">
    <name type="scientific">Acrobeloides nanus</name>
    <dbReference type="NCBI Taxonomy" id="290746"/>
    <lineage>
        <taxon>Eukaryota</taxon>
        <taxon>Metazoa</taxon>
        <taxon>Ecdysozoa</taxon>
        <taxon>Nematoda</taxon>
        <taxon>Chromadorea</taxon>
        <taxon>Rhabditida</taxon>
        <taxon>Tylenchina</taxon>
        <taxon>Cephalobomorpha</taxon>
        <taxon>Cephaloboidea</taxon>
        <taxon>Cephalobidae</taxon>
        <taxon>Acrobeloides</taxon>
    </lineage>
</organism>
<accession>A0A914CUB1</accession>
<dbReference type="AlphaFoldDB" id="A0A914CUB1"/>
<evidence type="ECO:0000259" key="1">
    <source>
        <dbReference type="Pfam" id="PF08740"/>
    </source>
</evidence>
<reference evidence="3" key="1">
    <citation type="submission" date="2022-11" db="UniProtKB">
        <authorList>
            <consortium name="WormBaseParasite"/>
        </authorList>
    </citation>
    <scope>IDENTIFICATION</scope>
</reference>
<dbReference type="WBParaSite" id="ACRNAN_scaffold1410.g28304.t1">
    <property type="protein sequence ID" value="ACRNAN_scaffold1410.g28304.t1"/>
    <property type="gene ID" value="ACRNAN_scaffold1410.g28304"/>
</dbReference>
<dbReference type="Proteomes" id="UP000887540">
    <property type="component" value="Unplaced"/>
</dbReference>
<protein>
    <submittedName>
        <fullName evidence="3">BCS1 N-terminal domain-containing protein</fullName>
    </submittedName>
</protein>
<evidence type="ECO:0000313" key="2">
    <source>
        <dbReference type="Proteomes" id="UP000887540"/>
    </source>
</evidence>
<name>A0A914CUB1_9BILA</name>